<evidence type="ECO:0000256" key="8">
    <source>
        <dbReference type="ARBA" id="ARBA00022989"/>
    </source>
</evidence>
<dbReference type="GO" id="GO:0005886">
    <property type="term" value="C:plasma membrane"/>
    <property type="evidence" value="ECO:0007669"/>
    <property type="project" value="UniProtKB-SubCell"/>
</dbReference>
<evidence type="ECO:0000256" key="7">
    <source>
        <dbReference type="ARBA" id="ARBA00022984"/>
    </source>
</evidence>
<gene>
    <name evidence="11 13" type="primary">mtgA</name>
    <name evidence="13" type="ORF">SOO65_02745</name>
</gene>
<dbReference type="InterPro" id="IPR011812">
    <property type="entry name" value="Pep_trsgly"/>
</dbReference>
<keyword evidence="10 11" id="KW-0961">Cell wall biogenesis/degradation</keyword>
<feature type="transmembrane region" description="Helical" evidence="11">
    <location>
        <begin position="21"/>
        <end position="43"/>
    </location>
</feature>
<evidence type="ECO:0000256" key="2">
    <source>
        <dbReference type="ARBA" id="ARBA00022519"/>
    </source>
</evidence>
<comment type="pathway">
    <text evidence="11">Cell wall biogenesis; peptidoglycan biosynthesis.</text>
</comment>
<dbReference type="PANTHER" id="PTHR30400">
    <property type="entry name" value="MONOFUNCTIONAL BIOSYNTHETIC PEPTIDOGLYCAN TRANSGLYCOSYLASE"/>
    <property type="match status" value="1"/>
</dbReference>
<dbReference type="SUPFAM" id="SSF53955">
    <property type="entry name" value="Lysozyme-like"/>
    <property type="match status" value="1"/>
</dbReference>
<keyword evidence="1 11" id="KW-1003">Cell membrane</keyword>
<comment type="similarity">
    <text evidence="11">Belongs to the glycosyltransferase 51 family.</text>
</comment>
<dbReference type="InterPro" id="IPR023346">
    <property type="entry name" value="Lysozyme-like_dom_sf"/>
</dbReference>
<dbReference type="KEGG" id="psti:SOO65_02745"/>
<dbReference type="Proteomes" id="UP001324634">
    <property type="component" value="Chromosome"/>
</dbReference>
<evidence type="ECO:0000256" key="9">
    <source>
        <dbReference type="ARBA" id="ARBA00023136"/>
    </source>
</evidence>
<dbReference type="EMBL" id="CP139487">
    <property type="protein sequence ID" value="WPU65654.1"/>
    <property type="molecule type" value="Genomic_DNA"/>
</dbReference>
<sequence length="245" mass="28192">MGYIRRGYAKVKPVAKKLHKIFLWSVFAFFVSTALTVLAYRWLPIYATPLVLLRSAEYALDGKWVSVHKDWTPIEEISPHLQKAVIASEDPKFLSHNGFDFEAIAKAIDANKRRKVKMGASTISQQTAKNVFLYPSRTYLRKGLEVYFTVLIEAMWDKKRILEVYLNVIELGHGIYGAEAASQYYWKKPASKLAQGEAQLFAAILPNPRRWSPKKPTNFVLRRRNFIRRNLVLLGHGYFKPLSDS</sequence>
<keyword evidence="3 11" id="KW-0328">Glycosyltransferase</keyword>
<accession>A0AAX4HQS4</accession>
<comment type="subcellular location">
    <subcellularLocation>
        <location evidence="11">Cell membrane</location>
        <topology evidence="11">Single-pass membrane protein</topology>
    </subcellularLocation>
</comment>
<keyword evidence="8 11" id="KW-1133">Transmembrane helix</keyword>
<evidence type="ECO:0000256" key="4">
    <source>
        <dbReference type="ARBA" id="ARBA00022679"/>
    </source>
</evidence>
<keyword evidence="7 11" id="KW-0573">Peptidoglycan synthesis</keyword>
<dbReference type="GO" id="GO:0071555">
    <property type="term" value="P:cell wall organization"/>
    <property type="evidence" value="ECO:0007669"/>
    <property type="project" value="UniProtKB-KW"/>
</dbReference>
<keyword evidence="4 11" id="KW-0808">Transferase</keyword>
<keyword evidence="5 11" id="KW-0812">Transmembrane</keyword>
<dbReference type="HAMAP" id="MF_00766">
    <property type="entry name" value="PGT_MtgA"/>
    <property type="match status" value="1"/>
</dbReference>
<dbReference type="GO" id="GO:0008955">
    <property type="term" value="F:peptidoglycan glycosyltransferase activity"/>
    <property type="evidence" value="ECO:0007669"/>
    <property type="project" value="UniProtKB-UniRule"/>
</dbReference>
<dbReference type="Gene3D" id="1.10.3810.10">
    <property type="entry name" value="Biosynthetic peptidoglycan transglycosylase-like"/>
    <property type="match status" value="1"/>
</dbReference>
<comment type="catalytic activity">
    <reaction evidence="11">
        <text>[GlcNAc-(1-&gt;4)-Mur2Ac(oyl-L-Ala-gamma-D-Glu-L-Lys-D-Ala-D-Ala)](n)-di-trans,octa-cis-undecaprenyl diphosphate + beta-D-GlcNAc-(1-&gt;4)-Mur2Ac(oyl-L-Ala-gamma-D-Glu-L-Lys-D-Ala-D-Ala)-di-trans,octa-cis-undecaprenyl diphosphate = [GlcNAc-(1-&gt;4)-Mur2Ac(oyl-L-Ala-gamma-D-Glu-L-Lys-D-Ala-D-Ala)](n+1)-di-trans,octa-cis-undecaprenyl diphosphate + di-trans,octa-cis-undecaprenyl diphosphate + H(+)</text>
        <dbReference type="Rhea" id="RHEA:23708"/>
        <dbReference type="Rhea" id="RHEA-COMP:9602"/>
        <dbReference type="Rhea" id="RHEA-COMP:9603"/>
        <dbReference type="ChEBI" id="CHEBI:15378"/>
        <dbReference type="ChEBI" id="CHEBI:58405"/>
        <dbReference type="ChEBI" id="CHEBI:60033"/>
        <dbReference type="ChEBI" id="CHEBI:78435"/>
        <dbReference type="EC" id="2.4.99.28"/>
    </reaction>
</comment>
<name>A0AAX4HQS4_9BACT</name>
<dbReference type="Pfam" id="PF00912">
    <property type="entry name" value="Transgly"/>
    <property type="match status" value="1"/>
</dbReference>
<dbReference type="NCBIfam" id="TIGR02070">
    <property type="entry name" value="mono_pep_trsgly"/>
    <property type="match status" value="1"/>
</dbReference>
<evidence type="ECO:0000256" key="11">
    <source>
        <dbReference type="HAMAP-Rule" id="MF_00766"/>
    </source>
</evidence>
<keyword evidence="9 11" id="KW-0472">Membrane</keyword>
<proteinExistence type="inferred from homology"/>
<keyword evidence="2" id="KW-0997">Cell inner membrane</keyword>
<evidence type="ECO:0000313" key="13">
    <source>
        <dbReference type="EMBL" id="WPU65654.1"/>
    </source>
</evidence>
<keyword evidence="14" id="KW-1185">Reference proteome</keyword>
<reference evidence="13 14" key="1">
    <citation type="submission" date="2023-11" db="EMBL/GenBank/DDBJ databases">
        <title>Peredibacter starrii A3.12.</title>
        <authorList>
            <person name="Mitchell R.J."/>
        </authorList>
    </citation>
    <scope>NUCLEOTIDE SEQUENCE [LARGE SCALE GENOMIC DNA]</scope>
    <source>
        <strain evidence="13 14">A3.12</strain>
    </source>
</reference>
<keyword evidence="6 11" id="KW-0133">Cell shape</keyword>
<dbReference type="EC" id="2.4.99.28" evidence="11"/>
<dbReference type="GO" id="GO:0008360">
    <property type="term" value="P:regulation of cell shape"/>
    <property type="evidence" value="ECO:0007669"/>
    <property type="project" value="UniProtKB-KW"/>
</dbReference>
<dbReference type="GO" id="GO:0009274">
    <property type="term" value="C:peptidoglycan-based cell wall"/>
    <property type="evidence" value="ECO:0007669"/>
    <property type="project" value="InterPro"/>
</dbReference>
<organism evidence="13 14">
    <name type="scientific">Peredibacter starrii</name>
    <dbReference type="NCBI Taxonomy" id="28202"/>
    <lineage>
        <taxon>Bacteria</taxon>
        <taxon>Pseudomonadati</taxon>
        <taxon>Bdellovibrionota</taxon>
        <taxon>Bacteriovoracia</taxon>
        <taxon>Bacteriovoracales</taxon>
        <taxon>Bacteriovoracaceae</taxon>
        <taxon>Peredibacter</taxon>
    </lineage>
</organism>
<evidence type="ECO:0000256" key="6">
    <source>
        <dbReference type="ARBA" id="ARBA00022960"/>
    </source>
</evidence>
<dbReference type="AlphaFoldDB" id="A0AAX4HQS4"/>
<evidence type="ECO:0000259" key="12">
    <source>
        <dbReference type="Pfam" id="PF00912"/>
    </source>
</evidence>
<dbReference type="InterPro" id="IPR036950">
    <property type="entry name" value="PBP_transglycosylase"/>
</dbReference>
<protein>
    <recommendedName>
        <fullName evidence="11">Biosynthetic peptidoglycan transglycosylase</fullName>
        <ecNumber evidence="11">2.4.99.28</ecNumber>
    </recommendedName>
    <alternativeName>
        <fullName evidence="11">Glycan polymerase</fullName>
    </alternativeName>
    <alternativeName>
        <fullName evidence="11">Peptidoglycan glycosyltransferase MtgA</fullName>
        <shortName evidence="11">PGT</shortName>
    </alternativeName>
</protein>
<evidence type="ECO:0000256" key="10">
    <source>
        <dbReference type="ARBA" id="ARBA00023316"/>
    </source>
</evidence>
<evidence type="ECO:0000256" key="5">
    <source>
        <dbReference type="ARBA" id="ARBA00022692"/>
    </source>
</evidence>
<dbReference type="GO" id="GO:0009252">
    <property type="term" value="P:peptidoglycan biosynthetic process"/>
    <property type="evidence" value="ECO:0007669"/>
    <property type="project" value="UniProtKB-UniRule"/>
</dbReference>
<evidence type="ECO:0000313" key="14">
    <source>
        <dbReference type="Proteomes" id="UP001324634"/>
    </source>
</evidence>
<dbReference type="InterPro" id="IPR001264">
    <property type="entry name" value="Glyco_trans_51"/>
</dbReference>
<evidence type="ECO:0000256" key="1">
    <source>
        <dbReference type="ARBA" id="ARBA00022475"/>
    </source>
</evidence>
<dbReference type="GO" id="GO:0016763">
    <property type="term" value="F:pentosyltransferase activity"/>
    <property type="evidence" value="ECO:0007669"/>
    <property type="project" value="InterPro"/>
</dbReference>
<dbReference type="PANTHER" id="PTHR30400:SF0">
    <property type="entry name" value="BIOSYNTHETIC PEPTIDOGLYCAN TRANSGLYCOSYLASE"/>
    <property type="match status" value="1"/>
</dbReference>
<comment type="function">
    <text evidence="11">Peptidoglycan polymerase that catalyzes glycan chain elongation from lipid-linked precursors.</text>
</comment>
<feature type="domain" description="Glycosyl transferase family 51" evidence="12">
    <location>
        <begin position="67"/>
        <end position="230"/>
    </location>
</feature>
<dbReference type="RefSeq" id="WP_321396551.1">
    <property type="nucleotide sequence ID" value="NZ_CP139487.1"/>
</dbReference>
<evidence type="ECO:0000256" key="3">
    <source>
        <dbReference type="ARBA" id="ARBA00022676"/>
    </source>
</evidence>